<feature type="domain" description="Anticodon-binding" evidence="3">
    <location>
        <begin position="5"/>
        <end position="73"/>
    </location>
</feature>
<dbReference type="SUPFAM" id="SSF52954">
    <property type="entry name" value="Class II aaRS ABD-related"/>
    <property type="match status" value="1"/>
</dbReference>
<dbReference type="Proteomes" id="UP000679129">
    <property type="component" value="Chromosome"/>
</dbReference>
<evidence type="ECO:0000256" key="2">
    <source>
        <dbReference type="SAM" id="Phobius"/>
    </source>
</evidence>
<evidence type="ECO:0000256" key="1">
    <source>
        <dbReference type="ARBA" id="ARBA00023146"/>
    </source>
</evidence>
<dbReference type="InterPro" id="IPR036621">
    <property type="entry name" value="Anticodon-bd_dom_sf"/>
</dbReference>
<organism evidence="4 5">
    <name type="scientific">Candidatus Minimicrobia naudis</name>
    <dbReference type="NCBI Taxonomy" id="2841263"/>
    <lineage>
        <taxon>Bacteria</taxon>
        <taxon>Candidatus Saccharimonadota</taxon>
        <taxon>Candidatus Saccharimonadota incertae sedis</taxon>
        <taxon>Candidatus Minimicrobia</taxon>
    </lineage>
</organism>
<feature type="transmembrane region" description="Helical" evidence="2">
    <location>
        <begin position="85"/>
        <end position="108"/>
    </location>
</feature>
<proteinExistence type="predicted"/>
<accession>A0A8F1SB34</accession>
<dbReference type="AlphaFoldDB" id="A0A8F1SB34"/>
<dbReference type="KEGG" id="mnd:KOY48_03180"/>
<protein>
    <recommendedName>
        <fullName evidence="3">Anticodon-binding domain-containing protein</fullName>
    </recommendedName>
</protein>
<dbReference type="Pfam" id="PF03129">
    <property type="entry name" value="HGTP_anticodon"/>
    <property type="match status" value="1"/>
</dbReference>
<keyword evidence="5" id="KW-1185">Reference proteome</keyword>
<dbReference type="InterPro" id="IPR004154">
    <property type="entry name" value="Anticodon-bd"/>
</dbReference>
<evidence type="ECO:0000259" key="3">
    <source>
        <dbReference type="Pfam" id="PF03129"/>
    </source>
</evidence>
<evidence type="ECO:0000313" key="4">
    <source>
        <dbReference type="EMBL" id="QWQ31903.1"/>
    </source>
</evidence>
<dbReference type="GO" id="GO:0006418">
    <property type="term" value="P:tRNA aminoacylation for protein translation"/>
    <property type="evidence" value="ECO:0007669"/>
    <property type="project" value="UniProtKB-ARBA"/>
</dbReference>
<keyword evidence="2" id="KW-1133">Transmembrane helix</keyword>
<keyword evidence="2" id="KW-0812">Transmembrane</keyword>
<dbReference type="GO" id="GO:0004812">
    <property type="term" value="F:aminoacyl-tRNA ligase activity"/>
    <property type="evidence" value="ECO:0007669"/>
    <property type="project" value="UniProtKB-KW"/>
</dbReference>
<gene>
    <name evidence="4" type="ORF">KOY48_03180</name>
</gene>
<keyword evidence="1" id="KW-0030">Aminoacyl-tRNA synthetase</keyword>
<sequence length="118" mass="13131">MSKESLAGADDLARKLRGEGVRAELDITGRKIDNQIKAALKKQIPFAVFVGEDEIASGAYTVRNLVESDEQKVGAERNCRLLSRIVDMMAMTMLCLSSSLISVIISLYEDYCKKPIRY</sequence>
<name>A0A8F1SB34_9BACT</name>
<dbReference type="EMBL" id="CP076460">
    <property type="protein sequence ID" value="QWQ31903.1"/>
    <property type="molecule type" value="Genomic_DNA"/>
</dbReference>
<keyword evidence="2" id="KW-0472">Membrane</keyword>
<reference evidence="4" key="1">
    <citation type="submission" date="2021-06" db="EMBL/GenBank/DDBJ databases">
        <title>An adapted protocol for Saccharibacteria cultivation: two new species join this phylum of Candidate Phyla Radiations.</title>
        <authorList>
            <person name="Ibrahim A."/>
            <person name="Maatouk M."/>
            <person name="Zgheib R."/>
            <person name="Haddad G."/>
            <person name="Bou Khalil J."/>
            <person name="Raoult D."/>
            <person name="Bittar F."/>
        </authorList>
    </citation>
    <scope>NUCLEOTIDE SEQUENCE</scope>
    <source>
        <strain evidence="4">IHU1</strain>
    </source>
</reference>
<evidence type="ECO:0000313" key="5">
    <source>
        <dbReference type="Proteomes" id="UP000679129"/>
    </source>
</evidence>
<keyword evidence="1" id="KW-0436">Ligase</keyword>
<dbReference type="Gene3D" id="3.40.50.800">
    <property type="entry name" value="Anticodon-binding domain"/>
    <property type="match status" value="1"/>
</dbReference>